<keyword evidence="2" id="KW-1185">Reference proteome</keyword>
<dbReference type="KEGG" id="fer:FNB15_16705"/>
<organism evidence="1 2">
    <name type="scientific">Ferrovibrio terrae</name>
    <dbReference type="NCBI Taxonomy" id="2594003"/>
    <lineage>
        <taxon>Bacteria</taxon>
        <taxon>Pseudomonadati</taxon>
        <taxon>Pseudomonadota</taxon>
        <taxon>Alphaproteobacteria</taxon>
        <taxon>Rhodospirillales</taxon>
        <taxon>Rhodospirillaceae</taxon>
        <taxon>Ferrovibrio</taxon>
    </lineage>
</organism>
<evidence type="ECO:0000313" key="1">
    <source>
        <dbReference type="EMBL" id="QDO98813.1"/>
    </source>
</evidence>
<dbReference type="Proteomes" id="UP000317496">
    <property type="component" value="Chromosome"/>
</dbReference>
<dbReference type="EMBL" id="CP041636">
    <property type="protein sequence ID" value="QDO98813.1"/>
    <property type="molecule type" value="Genomic_DNA"/>
</dbReference>
<name>A0A516H4V3_9PROT</name>
<proteinExistence type="predicted"/>
<accession>A0A516H4V3</accession>
<dbReference type="AlphaFoldDB" id="A0A516H4V3"/>
<gene>
    <name evidence="1" type="ORF">FNB15_16705</name>
</gene>
<sequence length="106" mass="11301">MATAAATRTRRRARTPEAELADLRSQVLELGSDLGDLVTRAKTEGTALAEAELAQLQSRIVELGGSLKEHGREAIDRIEETVQEHPAGSLLAAFAAGALLTVLLKR</sequence>
<evidence type="ECO:0008006" key="3">
    <source>
        <dbReference type="Google" id="ProtNLM"/>
    </source>
</evidence>
<dbReference type="RefSeq" id="WP_144069794.1">
    <property type="nucleotide sequence ID" value="NZ_CP041636.1"/>
</dbReference>
<protein>
    <recommendedName>
        <fullName evidence="3">DUF883 family protein</fullName>
    </recommendedName>
</protein>
<reference evidence="1 2" key="1">
    <citation type="submission" date="2019-07" db="EMBL/GenBank/DDBJ databases">
        <title>Genome sequencing for Ferrovibrio sp. K5.</title>
        <authorList>
            <person name="Park S.-J."/>
        </authorList>
    </citation>
    <scope>NUCLEOTIDE SEQUENCE [LARGE SCALE GENOMIC DNA]</scope>
    <source>
        <strain evidence="1 2">K5</strain>
    </source>
</reference>
<evidence type="ECO:0000313" key="2">
    <source>
        <dbReference type="Proteomes" id="UP000317496"/>
    </source>
</evidence>